<comment type="caution">
    <text evidence="2">The sequence shown here is derived from an EMBL/GenBank/DDBJ whole genome shotgun (WGS) entry which is preliminary data.</text>
</comment>
<sequence length="61" mass="6965">MAINQWSIRKGYFLLHGVFFSNPALASRKSIKSRKGGGRNCHFSPRKQPYPSSQRILRSSN</sequence>
<dbReference type="EMBL" id="JAAIUW010000001">
    <property type="protein sequence ID" value="KAF7844816.1"/>
    <property type="molecule type" value="Genomic_DNA"/>
</dbReference>
<feature type="region of interest" description="Disordered" evidence="1">
    <location>
        <begin position="29"/>
        <end position="61"/>
    </location>
</feature>
<keyword evidence="3" id="KW-1185">Reference proteome</keyword>
<protein>
    <submittedName>
        <fullName evidence="2">Uncharacterized protein</fullName>
    </submittedName>
</protein>
<reference evidence="2" key="1">
    <citation type="submission" date="2020-09" db="EMBL/GenBank/DDBJ databases">
        <title>Genome-Enabled Discovery of Anthraquinone Biosynthesis in Senna tora.</title>
        <authorList>
            <person name="Kang S.-H."/>
            <person name="Pandey R.P."/>
            <person name="Lee C.-M."/>
            <person name="Sim J.-S."/>
            <person name="Jeong J.-T."/>
            <person name="Choi B.-S."/>
            <person name="Jung M."/>
            <person name="Ginzburg D."/>
            <person name="Zhao K."/>
            <person name="Won S.Y."/>
            <person name="Oh T.-J."/>
            <person name="Yu Y."/>
            <person name="Kim N.-H."/>
            <person name="Lee O.R."/>
            <person name="Lee T.-H."/>
            <person name="Bashyal P."/>
            <person name="Kim T.-S."/>
            <person name="Lee W.-H."/>
            <person name="Kawkins C."/>
            <person name="Kim C.-K."/>
            <person name="Kim J.S."/>
            <person name="Ahn B.O."/>
            <person name="Rhee S.Y."/>
            <person name="Sohng J.K."/>
        </authorList>
    </citation>
    <scope>NUCLEOTIDE SEQUENCE</scope>
    <source>
        <tissue evidence="2">Leaf</tissue>
    </source>
</reference>
<dbReference type="Proteomes" id="UP000634136">
    <property type="component" value="Unassembled WGS sequence"/>
</dbReference>
<accession>A0A835CKJ8</accession>
<organism evidence="2 3">
    <name type="scientific">Senna tora</name>
    <dbReference type="NCBI Taxonomy" id="362788"/>
    <lineage>
        <taxon>Eukaryota</taxon>
        <taxon>Viridiplantae</taxon>
        <taxon>Streptophyta</taxon>
        <taxon>Embryophyta</taxon>
        <taxon>Tracheophyta</taxon>
        <taxon>Spermatophyta</taxon>
        <taxon>Magnoliopsida</taxon>
        <taxon>eudicotyledons</taxon>
        <taxon>Gunneridae</taxon>
        <taxon>Pentapetalae</taxon>
        <taxon>rosids</taxon>
        <taxon>fabids</taxon>
        <taxon>Fabales</taxon>
        <taxon>Fabaceae</taxon>
        <taxon>Caesalpinioideae</taxon>
        <taxon>Cassia clade</taxon>
        <taxon>Senna</taxon>
    </lineage>
</organism>
<evidence type="ECO:0000256" key="1">
    <source>
        <dbReference type="SAM" id="MobiDB-lite"/>
    </source>
</evidence>
<gene>
    <name evidence="2" type="ORF">G2W53_001721</name>
</gene>
<feature type="compositionally biased region" description="Polar residues" evidence="1">
    <location>
        <begin position="50"/>
        <end position="61"/>
    </location>
</feature>
<name>A0A835CKJ8_9FABA</name>
<evidence type="ECO:0000313" key="3">
    <source>
        <dbReference type="Proteomes" id="UP000634136"/>
    </source>
</evidence>
<evidence type="ECO:0000313" key="2">
    <source>
        <dbReference type="EMBL" id="KAF7844816.1"/>
    </source>
</evidence>
<dbReference type="AlphaFoldDB" id="A0A835CKJ8"/>
<proteinExistence type="predicted"/>